<dbReference type="WBParaSite" id="PS1159_v2.g6114.t1">
    <property type="protein sequence ID" value="PS1159_v2.g6114.t1"/>
    <property type="gene ID" value="PS1159_v2.g6114"/>
</dbReference>
<dbReference type="Proteomes" id="UP000887580">
    <property type="component" value="Unplaced"/>
</dbReference>
<organism evidence="1 2">
    <name type="scientific">Panagrolaimus sp. PS1159</name>
    <dbReference type="NCBI Taxonomy" id="55785"/>
    <lineage>
        <taxon>Eukaryota</taxon>
        <taxon>Metazoa</taxon>
        <taxon>Ecdysozoa</taxon>
        <taxon>Nematoda</taxon>
        <taxon>Chromadorea</taxon>
        <taxon>Rhabditida</taxon>
        <taxon>Tylenchina</taxon>
        <taxon>Panagrolaimomorpha</taxon>
        <taxon>Panagrolaimoidea</taxon>
        <taxon>Panagrolaimidae</taxon>
        <taxon>Panagrolaimus</taxon>
    </lineage>
</organism>
<evidence type="ECO:0000313" key="2">
    <source>
        <dbReference type="WBParaSite" id="PS1159_v2.g6114.t1"/>
    </source>
</evidence>
<protein>
    <submittedName>
        <fullName evidence="2">Uncharacterized protein</fullName>
    </submittedName>
</protein>
<sequence length="202" mass="23057">MLLPFCKINAENGVFGIDTIHPITEKNFTCLAEEGNFTFFIGRIYRSLGEIDEDGIQNIINARKAGWNFVDAYIIPCLKDECPTAKEQIELALNATIAKGAQIGILWISIPSLTCKEILPWPLYQNCNESWTNWPWSSNLTFNQAFILEMIKQAEAMGFRVGIYSSHLRWPSVVGKEWNGISDKPLWFARFVKDKKKYVNVS</sequence>
<proteinExistence type="predicted"/>
<evidence type="ECO:0000313" key="1">
    <source>
        <dbReference type="Proteomes" id="UP000887580"/>
    </source>
</evidence>
<name>A0AC35GL28_9BILA</name>
<reference evidence="2" key="1">
    <citation type="submission" date="2022-11" db="UniProtKB">
        <authorList>
            <consortium name="WormBaseParasite"/>
        </authorList>
    </citation>
    <scope>IDENTIFICATION</scope>
</reference>
<accession>A0AC35GL28</accession>